<dbReference type="Proteomes" id="UP000515158">
    <property type="component" value="Unplaced"/>
</dbReference>
<keyword evidence="2" id="KW-1185">Reference proteome</keyword>
<sequence length="375" mass="42942">MEDAGLTLDDLPDELLMRILAQVKDPFELLTVVPLVCKRWHAVHREPETWAQVRLEEYAAEDDEDAKWELVNILQRAPYVQYLSGDLLRSPEMFAAVASSGVVVEEYRQPYHHKYEFVRPERLPILLDMLYRSRHVIRVAEVELDNYGHERVVDSGGRNALEVLLSLKKLEELVVRGRSELPYHGELAQGLPCLKKLKVSECGLGGILDQVMSTDLIRGSKKLRCIKLVPVGCTGERTGIMRLQQECLKEAKNCPRLEAVELSVGTTDWHNSRRLAKYIRELLQTFEGFSPTLRRIDISVQLVWYGMREADDATYDRTLAACEEEATKLKRVNRALEITFACTQGHPEQVMHGGDPDNDGWRQLVGPNDRVVYHW</sequence>
<dbReference type="AlphaFoldDB" id="A0A6P8YS41"/>
<dbReference type="KEGG" id="tpal:117644682"/>
<evidence type="ECO:0000259" key="1">
    <source>
        <dbReference type="PROSITE" id="PS50181"/>
    </source>
</evidence>
<accession>A0A6P8YS41</accession>
<reference evidence="3" key="1">
    <citation type="submission" date="2025-08" db="UniProtKB">
        <authorList>
            <consortium name="RefSeq"/>
        </authorList>
    </citation>
    <scope>IDENTIFICATION</scope>
    <source>
        <tissue evidence="3">Total insect</tissue>
    </source>
</reference>
<dbReference type="Gene3D" id="3.80.10.10">
    <property type="entry name" value="Ribonuclease Inhibitor"/>
    <property type="match status" value="2"/>
</dbReference>
<dbReference type="RefSeq" id="XP_034240185.1">
    <property type="nucleotide sequence ID" value="XM_034384294.1"/>
</dbReference>
<protein>
    <submittedName>
        <fullName evidence="3">Uncharacterized protein LOC117644682</fullName>
    </submittedName>
</protein>
<feature type="domain" description="F-box" evidence="1">
    <location>
        <begin position="5"/>
        <end position="53"/>
    </location>
</feature>
<dbReference type="PROSITE" id="PS50181">
    <property type="entry name" value="FBOX"/>
    <property type="match status" value="1"/>
</dbReference>
<proteinExistence type="predicted"/>
<dbReference type="InterPro" id="IPR036047">
    <property type="entry name" value="F-box-like_dom_sf"/>
</dbReference>
<dbReference type="GeneID" id="117644682"/>
<evidence type="ECO:0000313" key="3">
    <source>
        <dbReference type="RefSeq" id="XP_034240185.1"/>
    </source>
</evidence>
<dbReference type="Pfam" id="PF12937">
    <property type="entry name" value="F-box-like"/>
    <property type="match status" value="1"/>
</dbReference>
<evidence type="ECO:0000313" key="2">
    <source>
        <dbReference type="Proteomes" id="UP000515158"/>
    </source>
</evidence>
<dbReference type="InterPro" id="IPR032675">
    <property type="entry name" value="LRR_dom_sf"/>
</dbReference>
<dbReference type="OrthoDB" id="10257471at2759"/>
<gene>
    <name evidence="3" type="primary">LOC117644682</name>
</gene>
<dbReference type="InParanoid" id="A0A6P8YS41"/>
<dbReference type="SUPFAM" id="SSF81383">
    <property type="entry name" value="F-box domain"/>
    <property type="match status" value="1"/>
</dbReference>
<dbReference type="InterPro" id="IPR001810">
    <property type="entry name" value="F-box_dom"/>
</dbReference>
<organism evidence="3">
    <name type="scientific">Thrips palmi</name>
    <name type="common">Melon thrips</name>
    <dbReference type="NCBI Taxonomy" id="161013"/>
    <lineage>
        <taxon>Eukaryota</taxon>
        <taxon>Metazoa</taxon>
        <taxon>Ecdysozoa</taxon>
        <taxon>Arthropoda</taxon>
        <taxon>Hexapoda</taxon>
        <taxon>Insecta</taxon>
        <taxon>Pterygota</taxon>
        <taxon>Neoptera</taxon>
        <taxon>Paraneoptera</taxon>
        <taxon>Thysanoptera</taxon>
        <taxon>Terebrantia</taxon>
        <taxon>Thripoidea</taxon>
        <taxon>Thripidae</taxon>
        <taxon>Thrips</taxon>
    </lineage>
</organism>
<name>A0A6P8YS41_THRPL</name>